<protein>
    <submittedName>
        <fullName evidence="2">Uncharacterized protein</fullName>
    </submittedName>
</protein>
<dbReference type="AlphaFoldDB" id="A0A918Q0V9"/>
<keyword evidence="3" id="KW-1185">Reference proteome</keyword>
<feature type="region of interest" description="Disordered" evidence="1">
    <location>
        <begin position="30"/>
        <end position="73"/>
    </location>
</feature>
<dbReference type="EMBL" id="BMVW01000014">
    <property type="protein sequence ID" value="GGZ30199.1"/>
    <property type="molecule type" value="Genomic_DNA"/>
</dbReference>
<evidence type="ECO:0000313" key="3">
    <source>
        <dbReference type="Proteomes" id="UP000622166"/>
    </source>
</evidence>
<proteinExistence type="predicted"/>
<evidence type="ECO:0000313" key="2">
    <source>
        <dbReference type="EMBL" id="GGZ30199.1"/>
    </source>
</evidence>
<reference evidence="2" key="1">
    <citation type="journal article" date="2014" name="Int. J. Syst. Evol. Microbiol.">
        <title>Complete genome sequence of Corynebacterium casei LMG S-19264T (=DSM 44701T), isolated from a smear-ripened cheese.</title>
        <authorList>
            <consortium name="US DOE Joint Genome Institute (JGI-PGF)"/>
            <person name="Walter F."/>
            <person name="Albersmeier A."/>
            <person name="Kalinowski J."/>
            <person name="Ruckert C."/>
        </authorList>
    </citation>
    <scope>NUCLEOTIDE SEQUENCE</scope>
    <source>
        <strain evidence="2">JCM 4815</strain>
    </source>
</reference>
<sequence length="73" mass="7561">MYAGQSASQARVGEVAQLLAREAVRPAGLADAFDGSSHGPPADSRSLGDVPPDENTVEAGRGTDDVLRGRDLR</sequence>
<name>A0A918Q0V9_9ACTN</name>
<evidence type="ECO:0000256" key="1">
    <source>
        <dbReference type="SAM" id="MobiDB-lite"/>
    </source>
</evidence>
<dbReference type="Proteomes" id="UP000622166">
    <property type="component" value="Unassembled WGS sequence"/>
</dbReference>
<organism evidence="2 3">
    <name type="scientific">Streptomyces poonensis</name>
    <dbReference type="NCBI Taxonomy" id="68255"/>
    <lineage>
        <taxon>Bacteria</taxon>
        <taxon>Bacillati</taxon>
        <taxon>Actinomycetota</taxon>
        <taxon>Actinomycetes</taxon>
        <taxon>Kitasatosporales</taxon>
        <taxon>Streptomycetaceae</taxon>
        <taxon>Streptomyces</taxon>
    </lineage>
</organism>
<gene>
    <name evidence="2" type="ORF">GCM10010365_58370</name>
</gene>
<reference evidence="2" key="2">
    <citation type="submission" date="2020-09" db="EMBL/GenBank/DDBJ databases">
        <authorList>
            <person name="Sun Q."/>
            <person name="Ohkuma M."/>
        </authorList>
    </citation>
    <scope>NUCLEOTIDE SEQUENCE</scope>
    <source>
        <strain evidence="2">JCM 4815</strain>
    </source>
</reference>
<comment type="caution">
    <text evidence="2">The sequence shown here is derived from an EMBL/GenBank/DDBJ whole genome shotgun (WGS) entry which is preliminary data.</text>
</comment>
<accession>A0A918Q0V9</accession>
<feature type="compositionally biased region" description="Basic and acidic residues" evidence="1">
    <location>
        <begin position="61"/>
        <end position="73"/>
    </location>
</feature>